<keyword evidence="2" id="KW-1185">Reference proteome</keyword>
<proteinExistence type="predicted"/>
<name>A0ABQ3GXF8_9NEIS</name>
<evidence type="ECO:0000313" key="1">
    <source>
        <dbReference type="EMBL" id="GHD59740.1"/>
    </source>
</evidence>
<dbReference type="EMBL" id="BMYO01000003">
    <property type="protein sequence ID" value="GHD59740.1"/>
    <property type="molecule type" value="Genomic_DNA"/>
</dbReference>
<gene>
    <name evidence="1" type="ORF">GCM10007350_11400</name>
</gene>
<comment type="caution">
    <text evidence="1">The sequence shown here is derived from an EMBL/GenBank/DDBJ whole genome shotgun (WGS) entry which is preliminary data.</text>
</comment>
<sequence>MARYTVSADQIRVWISRRINEHPTLVAKGGYVRVPLPYWCDAPPNECNWHISYWYDVTGYEEIVASVLQEAQSRFSLVVSPSESVIRIHD</sequence>
<evidence type="ECO:0000313" key="2">
    <source>
        <dbReference type="Proteomes" id="UP000604737"/>
    </source>
</evidence>
<protein>
    <submittedName>
        <fullName evidence="1">Uncharacterized protein</fullName>
    </submittedName>
</protein>
<reference evidence="2" key="1">
    <citation type="journal article" date="2019" name="Int. J. Syst. Evol. Microbiol.">
        <title>The Global Catalogue of Microorganisms (GCM) 10K type strain sequencing project: providing services to taxonomists for standard genome sequencing and annotation.</title>
        <authorList>
            <consortium name="The Broad Institute Genomics Platform"/>
            <consortium name="The Broad Institute Genome Sequencing Center for Infectious Disease"/>
            <person name="Wu L."/>
            <person name="Ma J."/>
        </authorList>
    </citation>
    <scope>NUCLEOTIDE SEQUENCE [LARGE SCALE GENOMIC DNA]</scope>
    <source>
        <strain evidence="2">KCTC 23701</strain>
    </source>
</reference>
<accession>A0ABQ3GXF8</accession>
<dbReference type="RefSeq" id="WP_189459220.1">
    <property type="nucleotide sequence ID" value="NZ_BMYO01000003.1"/>
</dbReference>
<dbReference type="Proteomes" id="UP000604737">
    <property type="component" value="Unassembled WGS sequence"/>
</dbReference>
<organism evidence="1 2">
    <name type="scientific">Jeongeupia chitinilytica</name>
    <dbReference type="NCBI Taxonomy" id="1041641"/>
    <lineage>
        <taxon>Bacteria</taxon>
        <taxon>Pseudomonadati</taxon>
        <taxon>Pseudomonadota</taxon>
        <taxon>Betaproteobacteria</taxon>
        <taxon>Neisseriales</taxon>
        <taxon>Chitinibacteraceae</taxon>
        <taxon>Jeongeupia</taxon>
    </lineage>
</organism>